<evidence type="ECO:0000313" key="6">
    <source>
        <dbReference type="Proteomes" id="UP000654370"/>
    </source>
</evidence>
<dbReference type="PROSITE" id="PS51387">
    <property type="entry name" value="FAD_PCMH"/>
    <property type="match status" value="1"/>
</dbReference>
<evidence type="ECO:0000313" key="5">
    <source>
        <dbReference type="EMBL" id="KAG2181318.1"/>
    </source>
</evidence>
<dbReference type="InterPro" id="IPR050432">
    <property type="entry name" value="FAD-linked_Oxidoreductases_BP"/>
</dbReference>
<evidence type="ECO:0000256" key="3">
    <source>
        <dbReference type="SAM" id="SignalP"/>
    </source>
</evidence>
<dbReference type="PANTHER" id="PTHR13878:SF91">
    <property type="entry name" value="FAD BINDING DOMAIN PROTEIN (AFU_ORTHOLOGUE AFUA_6G12070)-RELATED"/>
    <property type="match status" value="1"/>
</dbReference>
<dbReference type="Gene3D" id="3.30.465.10">
    <property type="match status" value="1"/>
</dbReference>
<evidence type="ECO:0000259" key="4">
    <source>
        <dbReference type="PROSITE" id="PS51387"/>
    </source>
</evidence>
<dbReference type="Gene3D" id="3.40.462.20">
    <property type="match status" value="1"/>
</dbReference>
<dbReference type="InterPro" id="IPR036318">
    <property type="entry name" value="FAD-bd_PCMH-like_sf"/>
</dbReference>
<dbReference type="InterPro" id="IPR006094">
    <property type="entry name" value="Oxid_FAD_bind_N"/>
</dbReference>
<dbReference type="OrthoDB" id="9983560at2759"/>
<dbReference type="GO" id="GO:0016491">
    <property type="term" value="F:oxidoreductase activity"/>
    <property type="evidence" value="ECO:0007669"/>
    <property type="project" value="UniProtKB-KW"/>
</dbReference>
<keyword evidence="2" id="KW-0560">Oxidoreductase</keyword>
<dbReference type="Proteomes" id="UP000654370">
    <property type="component" value="Unassembled WGS sequence"/>
</dbReference>
<gene>
    <name evidence="5" type="ORF">INT43_008901</name>
</gene>
<dbReference type="Pfam" id="PF01565">
    <property type="entry name" value="FAD_binding_4"/>
    <property type="match status" value="1"/>
</dbReference>
<protein>
    <recommendedName>
        <fullName evidence="4">FAD-binding PCMH-type domain-containing protein</fullName>
    </recommendedName>
</protein>
<dbReference type="GO" id="GO:0071949">
    <property type="term" value="F:FAD binding"/>
    <property type="evidence" value="ECO:0007669"/>
    <property type="project" value="InterPro"/>
</dbReference>
<reference evidence="5" key="1">
    <citation type="submission" date="2020-12" db="EMBL/GenBank/DDBJ databases">
        <title>Metabolic potential, ecology and presence of endohyphal bacteria is reflected in genomic diversity of Mucoromycotina.</title>
        <authorList>
            <person name="Muszewska A."/>
            <person name="Okrasinska A."/>
            <person name="Steczkiewicz K."/>
            <person name="Drgas O."/>
            <person name="Orlowska M."/>
            <person name="Perlinska-Lenart U."/>
            <person name="Aleksandrzak-Piekarczyk T."/>
            <person name="Szatraj K."/>
            <person name="Zielenkiewicz U."/>
            <person name="Pilsyk S."/>
            <person name="Malc E."/>
            <person name="Mieczkowski P."/>
            <person name="Kruszewska J.S."/>
            <person name="Biernat P."/>
            <person name="Pawlowska J."/>
        </authorList>
    </citation>
    <scope>NUCLEOTIDE SEQUENCE</scope>
    <source>
        <strain evidence="5">WA0000067209</strain>
    </source>
</reference>
<feature type="domain" description="FAD-binding PCMH-type" evidence="4">
    <location>
        <begin position="118"/>
        <end position="299"/>
    </location>
</feature>
<keyword evidence="3" id="KW-0732">Signal</keyword>
<sequence>MRIPSVFLLLLGALNITHGAQYDRCRCLPEDSCWPTSDEWSRLNTSLSSNLLTSKPLAQACHYPQYNQQECAVAHQNWQNGLWRTKQPYGLFQTTWEVLDNETWGCQLDSPWWSACSLGNLPVYIVNASNTKDIQKAVRFAGRHNLRLSIKNTGHDYLGRSTAAGSLNIWVHNLKHIELVDDFVPVNSSLNGTRAVTVQAGVQMAELYEAANTKNWVVVGGACNTVGVGGYIGAGGHSPLSSNYGLAVDNALQFTVVLANGEVVVANDAQHTDLFWALRGGGASTWGVVVDVTFRAHLAPSVLSYAQFNAVATNSTAFRMMLQKFVEVQPAISKAGFSGYWYNTDNRIKFLYTNLNTNRTEASKILQPFVSYIKSIGAIYQLNITEYNSWHQWYLDFDCSGGEGGSAGGGSKYLSSRLIPLENFLRPSELADALINVYNEIRYTGLTIGHLVAGGEVSRKVPESVAANPAWRKALWHVVILVAYEDQATPAEREQKHHLTTDTNSIFRDITPGSGCYMNEADIHEPNWKEAFFGSHYERLSHIKRDVDPHHLFICRNCVGSDEWDESLNCRRQLKIRKEKL</sequence>
<keyword evidence="6" id="KW-1185">Reference proteome</keyword>
<proteinExistence type="inferred from homology"/>
<dbReference type="InterPro" id="IPR016166">
    <property type="entry name" value="FAD-bd_PCMH"/>
</dbReference>
<evidence type="ECO:0000256" key="1">
    <source>
        <dbReference type="ARBA" id="ARBA00005466"/>
    </source>
</evidence>
<feature type="signal peptide" evidence="3">
    <location>
        <begin position="1"/>
        <end position="19"/>
    </location>
</feature>
<dbReference type="InterPro" id="IPR016169">
    <property type="entry name" value="FAD-bd_PCMH_sub2"/>
</dbReference>
<accession>A0A8H7PWX1</accession>
<dbReference type="SUPFAM" id="SSF56176">
    <property type="entry name" value="FAD-binding/transporter-associated domain-like"/>
    <property type="match status" value="1"/>
</dbReference>
<dbReference type="Pfam" id="PF08031">
    <property type="entry name" value="BBE"/>
    <property type="match status" value="1"/>
</dbReference>
<name>A0A8H7PWX1_MORIS</name>
<dbReference type="AlphaFoldDB" id="A0A8H7PWX1"/>
<evidence type="ECO:0000256" key="2">
    <source>
        <dbReference type="ARBA" id="ARBA00023002"/>
    </source>
</evidence>
<comment type="similarity">
    <text evidence="1">Belongs to the oxygen-dependent FAD-linked oxidoreductase family.</text>
</comment>
<dbReference type="InterPro" id="IPR012951">
    <property type="entry name" value="BBE"/>
</dbReference>
<organism evidence="5 6">
    <name type="scientific">Mortierella isabellina</name>
    <name type="common">Filamentous fungus</name>
    <name type="synonym">Umbelopsis isabellina</name>
    <dbReference type="NCBI Taxonomy" id="91625"/>
    <lineage>
        <taxon>Eukaryota</taxon>
        <taxon>Fungi</taxon>
        <taxon>Fungi incertae sedis</taxon>
        <taxon>Mucoromycota</taxon>
        <taxon>Mucoromycotina</taxon>
        <taxon>Umbelopsidomycetes</taxon>
        <taxon>Umbelopsidales</taxon>
        <taxon>Umbelopsidaceae</taxon>
        <taxon>Umbelopsis</taxon>
    </lineage>
</organism>
<dbReference type="EMBL" id="JAEPQZ010000005">
    <property type="protein sequence ID" value="KAG2181318.1"/>
    <property type="molecule type" value="Genomic_DNA"/>
</dbReference>
<dbReference type="PANTHER" id="PTHR13878">
    <property type="entry name" value="GULONOLACTONE OXIDASE"/>
    <property type="match status" value="1"/>
</dbReference>
<comment type="caution">
    <text evidence="5">The sequence shown here is derived from an EMBL/GenBank/DDBJ whole genome shotgun (WGS) entry which is preliminary data.</text>
</comment>
<feature type="chain" id="PRO_5034471154" description="FAD-binding PCMH-type domain-containing protein" evidence="3">
    <location>
        <begin position="20"/>
        <end position="581"/>
    </location>
</feature>